<organism evidence="1 2">
    <name type="scientific">Staurois parvus</name>
    <dbReference type="NCBI Taxonomy" id="386267"/>
    <lineage>
        <taxon>Eukaryota</taxon>
        <taxon>Metazoa</taxon>
        <taxon>Chordata</taxon>
        <taxon>Craniata</taxon>
        <taxon>Vertebrata</taxon>
        <taxon>Euteleostomi</taxon>
        <taxon>Amphibia</taxon>
        <taxon>Batrachia</taxon>
        <taxon>Anura</taxon>
        <taxon>Neobatrachia</taxon>
        <taxon>Ranoidea</taxon>
        <taxon>Ranidae</taxon>
        <taxon>Staurois</taxon>
    </lineage>
</organism>
<dbReference type="Proteomes" id="UP001162483">
    <property type="component" value="Unassembled WGS sequence"/>
</dbReference>
<keyword evidence="2" id="KW-1185">Reference proteome</keyword>
<comment type="caution">
    <text evidence="1">The sequence shown here is derived from an EMBL/GenBank/DDBJ whole genome shotgun (WGS) entry which is preliminary data.</text>
</comment>
<evidence type="ECO:0000313" key="1">
    <source>
        <dbReference type="EMBL" id="CAI9605973.1"/>
    </source>
</evidence>
<evidence type="ECO:0000313" key="2">
    <source>
        <dbReference type="Proteomes" id="UP001162483"/>
    </source>
</evidence>
<reference evidence="1" key="1">
    <citation type="submission" date="2023-05" db="EMBL/GenBank/DDBJ databases">
        <authorList>
            <person name="Stuckert A."/>
        </authorList>
    </citation>
    <scope>NUCLEOTIDE SEQUENCE</scope>
</reference>
<gene>
    <name evidence="1" type="ORF">SPARVUS_LOCUS13704800</name>
</gene>
<protein>
    <submittedName>
        <fullName evidence="1">Uncharacterized protein</fullName>
    </submittedName>
</protein>
<proteinExistence type="predicted"/>
<feature type="non-terminal residue" evidence="1">
    <location>
        <position position="65"/>
    </location>
</feature>
<accession>A0ABN9GEQ9</accession>
<dbReference type="EMBL" id="CATNWA010018212">
    <property type="protein sequence ID" value="CAI9605973.1"/>
    <property type="molecule type" value="Genomic_DNA"/>
</dbReference>
<sequence>MMGLVVSQQLEGRQCDTPVEVLQVPSCLWESCLWMSESCKASWDLQFLHTWRAVVWTRLVGSPWM</sequence>
<name>A0ABN9GEQ9_9NEOB</name>